<keyword evidence="2" id="KW-1185">Reference proteome</keyword>
<dbReference type="EMBL" id="JYDS01000432">
    <property type="protein sequence ID" value="KRZ06801.1"/>
    <property type="molecule type" value="Genomic_DNA"/>
</dbReference>
<organism evidence="1 2">
    <name type="scientific">Trichinella pseudospiralis</name>
    <name type="common">Parasitic roundworm</name>
    <dbReference type="NCBI Taxonomy" id="6337"/>
    <lineage>
        <taxon>Eukaryota</taxon>
        <taxon>Metazoa</taxon>
        <taxon>Ecdysozoa</taxon>
        <taxon>Nematoda</taxon>
        <taxon>Enoplea</taxon>
        <taxon>Dorylaimia</taxon>
        <taxon>Trichinellida</taxon>
        <taxon>Trichinellidae</taxon>
        <taxon>Trichinella</taxon>
    </lineage>
</organism>
<gene>
    <name evidence="1" type="ORF">T4B_14048</name>
</gene>
<reference evidence="1 2" key="1">
    <citation type="submission" date="2015-01" db="EMBL/GenBank/DDBJ databases">
        <title>Evolution of Trichinella species and genotypes.</title>
        <authorList>
            <person name="Korhonen P.K."/>
            <person name="Edoardo P."/>
            <person name="Giuseppe L.R."/>
            <person name="Gasser R.B."/>
        </authorList>
    </citation>
    <scope>NUCLEOTIDE SEQUENCE [LARGE SCALE GENOMIC DNA]</scope>
    <source>
        <strain evidence="1">ISS588</strain>
    </source>
</reference>
<dbReference type="AlphaFoldDB" id="A0A0V1H8T6"/>
<dbReference type="Proteomes" id="UP000054805">
    <property type="component" value="Unassembled WGS sequence"/>
</dbReference>
<proteinExistence type="predicted"/>
<evidence type="ECO:0000313" key="1">
    <source>
        <dbReference type="EMBL" id="KRZ06801.1"/>
    </source>
</evidence>
<sequence>MPREAQERTDFSHAFSRHCHDLCRLRVHANPLLRCNMAEILHALAHKHLETDLAEMLLVTPSWPGALSWEQSRLRPSKVSQWKHTAAVLVGHADVRSSCSTFLS</sequence>
<comment type="caution">
    <text evidence="1">The sequence shown here is derived from an EMBL/GenBank/DDBJ whole genome shotgun (WGS) entry which is preliminary data.</text>
</comment>
<accession>A0A0V1H8T6</accession>
<name>A0A0V1H8T6_TRIPS</name>
<protein>
    <submittedName>
        <fullName evidence="1">Uncharacterized protein</fullName>
    </submittedName>
</protein>
<evidence type="ECO:0000313" key="2">
    <source>
        <dbReference type="Proteomes" id="UP000054805"/>
    </source>
</evidence>